<gene>
    <name evidence="5" type="ORF">HF576_07295</name>
</gene>
<keyword evidence="1" id="KW-0805">Transcription regulation</keyword>
<dbReference type="PANTHER" id="PTHR33164:SF57">
    <property type="entry name" value="MARR-FAMILY TRANSCRIPTIONAL REGULATOR"/>
    <property type="match status" value="1"/>
</dbReference>
<dbReference type="SMART" id="SM00347">
    <property type="entry name" value="HTH_MARR"/>
    <property type="match status" value="1"/>
</dbReference>
<dbReference type="Gene3D" id="1.10.10.10">
    <property type="entry name" value="Winged helix-like DNA-binding domain superfamily/Winged helix DNA-binding domain"/>
    <property type="match status" value="1"/>
</dbReference>
<dbReference type="PROSITE" id="PS01117">
    <property type="entry name" value="HTH_MARR_1"/>
    <property type="match status" value="1"/>
</dbReference>
<dbReference type="Pfam" id="PF12802">
    <property type="entry name" value="MarR_2"/>
    <property type="match status" value="1"/>
</dbReference>
<organism evidence="5 6">
    <name type="scientific">Microbacterium salsuginis</name>
    <dbReference type="NCBI Taxonomy" id="2722803"/>
    <lineage>
        <taxon>Bacteria</taxon>
        <taxon>Bacillati</taxon>
        <taxon>Actinomycetota</taxon>
        <taxon>Actinomycetes</taxon>
        <taxon>Micrococcales</taxon>
        <taxon>Microbacteriaceae</taxon>
        <taxon>Microbacterium</taxon>
    </lineage>
</organism>
<dbReference type="InterPro" id="IPR036390">
    <property type="entry name" value="WH_DNA-bd_sf"/>
</dbReference>
<dbReference type="InterPro" id="IPR023187">
    <property type="entry name" value="Tscrpt_reg_MarR-type_CS"/>
</dbReference>
<keyword evidence="6" id="KW-1185">Reference proteome</keyword>
<evidence type="ECO:0000313" key="6">
    <source>
        <dbReference type="Proteomes" id="UP001429745"/>
    </source>
</evidence>
<dbReference type="PANTHER" id="PTHR33164">
    <property type="entry name" value="TRANSCRIPTIONAL REGULATOR, MARR FAMILY"/>
    <property type="match status" value="1"/>
</dbReference>
<evidence type="ECO:0000256" key="2">
    <source>
        <dbReference type="ARBA" id="ARBA00023125"/>
    </source>
</evidence>
<dbReference type="RefSeq" id="WP_168912164.1">
    <property type="nucleotide sequence ID" value="NZ_JABACI010000002.1"/>
</dbReference>
<accession>A0ABX1KE39</accession>
<dbReference type="InterPro" id="IPR000835">
    <property type="entry name" value="HTH_MarR-typ"/>
</dbReference>
<evidence type="ECO:0000256" key="3">
    <source>
        <dbReference type="ARBA" id="ARBA00023163"/>
    </source>
</evidence>
<name>A0ABX1KE39_9MICO</name>
<protein>
    <submittedName>
        <fullName evidence="5">MarR family transcriptional regulator</fullName>
    </submittedName>
</protein>
<dbReference type="Proteomes" id="UP001429745">
    <property type="component" value="Unassembled WGS sequence"/>
</dbReference>
<evidence type="ECO:0000256" key="1">
    <source>
        <dbReference type="ARBA" id="ARBA00023015"/>
    </source>
</evidence>
<evidence type="ECO:0000313" key="5">
    <source>
        <dbReference type="EMBL" id="NLP83646.1"/>
    </source>
</evidence>
<reference evidence="5 6" key="1">
    <citation type="submission" date="2020-04" db="EMBL/GenBank/DDBJ databases">
        <title>CFH 90308 Microbacterium sp.</title>
        <authorList>
            <person name="Nie G."/>
            <person name="Ming H."/>
            <person name="Xia T."/>
        </authorList>
    </citation>
    <scope>NUCLEOTIDE SEQUENCE [LARGE SCALE GENOMIC DNA]</scope>
    <source>
        <strain evidence="5 6">CFH 90308</strain>
    </source>
</reference>
<dbReference type="InterPro" id="IPR039422">
    <property type="entry name" value="MarR/SlyA-like"/>
</dbReference>
<keyword evidence="2" id="KW-0238">DNA-binding</keyword>
<dbReference type="SUPFAM" id="SSF46785">
    <property type="entry name" value="Winged helix' DNA-binding domain"/>
    <property type="match status" value="1"/>
</dbReference>
<comment type="caution">
    <text evidence="5">The sequence shown here is derived from an EMBL/GenBank/DDBJ whole genome shotgun (WGS) entry which is preliminary data.</text>
</comment>
<sequence length="162" mass="17027">MNEALPAPTVIDLLSIAGGAVDRHVLASLRASGFEGLTVRHGYVFQRLLTSPQSVTELAQALGVSQQAMSKTVAELAGNGYLDVTADAQDGRRRTLTLTRRARAAVDAARNARGQLLSALIGRAGQEAVGETSLVLRALLLELGLTAQVEARTVRDPQGDAD</sequence>
<evidence type="ECO:0000259" key="4">
    <source>
        <dbReference type="SMART" id="SM00347"/>
    </source>
</evidence>
<dbReference type="EMBL" id="JABACI010000002">
    <property type="protein sequence ID" value="NLP83646.1"/>
    <property type="molecule type" value="Genomic_DNA"/>
</dbReference>
<proteinExistence type="predicted"/>
<feature type="domain" description="HTH marR-type" evidence="4">
    <location>
        <begin position="30"/>
        <end position="129"/>
    </location>
</feature>
<dbReference type="InterPro" id="IPR036388">
    <property type="entry name" value="WH-like_DNA-bd_sf"/>
</dbReference>
<keyword evidence="3" id="KW-0804">Transcription</keyword>